<evidence type="ECO:0000256" key="15">
    <source>
        <dbReference type="ARBA" id="ARBA00040883"/>
    </source>
</evidence>
<feature type="binding site" evidence="16">
    <location>
        <position position="132"/>
    </location>
    <ligand>
        <name>ATP</name>
        <dbReference type="ChEBI" id="CHEBI:30616"/>
    </ligand>
</feature>
<evidence type="ECO:0000256" key="4">
    <source>
        <dbReference type="ARBA" id="ARBA00005225"/>
    </source>
</evidence>
<evidence type="ECO:0000256" key="5">
    <source>
        <dbReference type="ARBA" id="ARBA00011738"/>
    </source>
</evidence>
<keyword evidence="9 16" id="KW-0547">Nucleotide-binding</keyword>
<sequence>MILAVDIGNSNIVLGCIQGQTIEKEARIATDLIKTSDQYCAELKNMLDLLEVPVSSIEGSIISSVVPPLLNSFKTAIRKLTGLTPLVVGPGIKTGLNILLDNPAIAGGDLIVGAVAALAEYPAPMLIIDMGTATTITAIDAKGNYLGGCICPGVKIAAEALSSRTAQLPAISLEAPKKAIGRNTVDSMRSGLMMGSAALLDGMIERMEAELGQETTVIATGGIARFVIPMCKRKIHYDKDLLLKGLLRLYENNNKPGGR</sequence>
<comment type="cofactor">
    <cofactor evidence="16">
        <name>NH4(+)</name>
        <dbReference type="ChEBI" id="CHEBI:28938"/>
    </cofactor>
    <cofactor evidence="16">
        <name>K(+)</name>
        <dbReference type="ChEBI" id="CHEBI:29103"/>
    </cofactor>
    <text evidence="16">A monovalent cation. Ammonium or potassium.</text>
</comment>
<dbReference type="NCBIfam" id="TIGR00671">
    <property type="entry name" value="baf"/>
    <property type="match status" value="1"/>
</dbReference>
<reference evidence="17" key="2">
    <citation type="journal article" date="2021" name="PeerJ">
        <title>Extensive microbial diversity within the chicken gut microbiome revealed by metagenomics and culture.</title>
        <authorList>
            <person name="Gilroy R."/>
            <person name="Ravi A."/>
            <person name="Getino M."/>
            <person name="Pursley I."/>
            <person name="Horton D.L."/>
            <person name="Alikhan N.F."/>
            <person name="Baker D."/>
            <person name="Gharbi K."/>
            <person name="Hall N."/>
            <person name="Watson M."/>
            <person name="Adriaenssens E.M."/>
            <person name="Foster-Nyarko E."/>
            <person name="Jarju S."/>
            <person name="Secka A."/>
            <person name="Antonio M."/>
            <person name="Oren A."/>
            <person name="Chaudhuri R.R."/>
            <person name="La Ragione R."/>
            <person name="Hildebrand F."/>
            <person name="Pallen M.J."/>
        </authorList>
    </citation>
    <scope>NUCLEOTIDE SEQUENCE</scope>
    <source>
        <strain evidence="17">ChiSjej2B20-13462</strain>
    </source>
</reference>
<gene>
    <name evidence="16" type="primary">coaX</name>
    <name evidence="17" type="ORF">IAA67_07640</name>
</gene>
<dbReference type="Gene3D" id="3.30.420.40">
    <property type="match status" value="2"/>
</dbReference>
<keyword evidence="11 16" id="KW-0067">ATP-binding</keyword>
<comment type="caution">
    <text evidence="17">The sequence shown here is derived from an EMBL/GenBank/DDBJ whole genome shotgun (WGS) entry which is preliminary data.</text>
</comment>
<evidence type="ECO:0000313" key="17">
    <source>
        <dbReference type="EMBL" id="HIQ70183.1"/>
    </source>
</evidence>
<dbReference type="HAMAP" id="MF_01274">
    <property type="entry name" value="Pantothen_kinase_3"/>
    <property type="match status" value="1"/>
</dbReference>
<keyword evidence="10 16" id="KW-0418">Kinase</keyword>
<keyword evidence="16" id="KW-0479">Metal-binding</keyword>
<dbReference type="GO" id="GO:0015937">
    <property type="term" value="P:coenzyme A biosynthetic process"/>
    <property type="evidence" value="ECO:0007669"/>
    <property type="project" value="UniProtKB-UniRule"/>
</dbReference>
<keyword evidence="7 16" id="KW-0963">Cytoplasm</keyword>
<reference evidence="17" key="1">
    <citation type="submission" date="2020-10" db="EMBL/GenBank/DDBJ databases">
        <authorList>
            <person name="Gilroy R."/>
        </authorList>
    </citation>
    <scope>NUCLEOTIDE SEQUENCE</scope>
    <source>
        <strain evidence="17">ChiSjej2B20-13462</strain>
    </source>
</reference>
<proteinExistence type="inferred from homology"/>
<feature type="binding site" evidence="16">
    <location>
        <begin position="107"/>
        <end position="110"/>
    </location>
    <ligand>
        <name>substrate</name>
    </ligand>
</feature>
<dbReference type="NCBIfam" id="NF009855">
    <property type="entry name" value="PRK13321.1"/>
    <property type="match status" value="1"/>
</dbReference>
<dbReference type="GO" id="GO:0005524">
    <property type="term" value="F:ATP binding"/>
    <property type="evidence" value="ECO:0007669"/>
    <property type="project" value="UniProtKB-UniRule"/>
</dbReference>
<evidence type="ECO:0000256" key="8">
    <source>
        <dbReference type="ARBA" id="ARBA00022679"/>
    </source>
</evidence>
<dbReference type="Proteomes" id="UP000886874">
    <property type="component" value="Unassembled WGS sequence"/>
</dbReference>
<comment type="similarity">
    <text evidence="14 16">Belongs to the type III pantothenate kinase family.</text>
</comment>
<comment type="catalytic activity">
    <reaction evidence="1 16">
        <text>(R)-pantothenate + ATP = (R)-4'-phosphopantothenate + ADP + H(+)</text>
        <dbReference type="Rhea" id="RHEA:16373"/>
        <dbReference type="ChEBI" id="CHEBI:10986"/>
        <dbReference type="ChEBI" id="CHEBI:15378"/>
        <dbReference type="ChEBI" id="CHEBI:29032"/>
        <dbReference type="ChEBI" id="CHEBI:30616"/>
        <dbReference type="ChEBI" id="CHEBI:456216"/>
        <dbReference type="EC" id="2.7.1.33"/>
    </reaction>
</comment>
<feature type="binding site" evidence="16">
    <location>
        <begin position="6"/>
        <end position="13"/>
    </location>
    <ligand>
        <name>ATP</name>
        <dbReference type="ChEBI" id="CHEBI:30616"/>
    </ligand>
</feature>
<keyword evidence="13 16" id="KW-0173">Coenzyme A biosynthesis</keyword>
<dbReference type="GO" id="GO:0005737">
    <property type="term" value="C:cytoplasm"/>
    <property type="evidence" value="ECO:0007669"/>
    <property type="project" value="UniProtKB-SubCell"/>
</dbReference>
<comment type="subcellular location">
    <subcellularLocation>
        <location evidence="3 16">Cytoplasm</location>
    </subcellularLocation>
</comment>
<comment type="caution">
    <text evidence="16">Lacks conserved residue(s) required for the propagation of feature annotation.</text>
</comment>
<comment type="subunit">
    <text evidence="5 16">Homodimer.</text>
</comment>
<dbReference type="PANTHER" id="PTHR34265">
    <property type="entry name" value="TYPE III PANTOTHENATE KINASE"/>
    <property type="match status" value="1"/>
</dbReference>
<feature type="active site" description="Proton acceptor" evidence="16">
    <location>
        <position position="109"/>
    </location>
</feature>
<comment type="pathway">
    <text evidence="4 16">Cofactor biosynthesis; coenzyme A biosynthesis; CoA from (R)-pantothenate: step 1/5.</text>
</comment>
<dbReference type="EMBL" id="DVFN01000109">
    <property type="protein sequence ID" value="HIQ70183.1"/>
    <property type="molecule type" value="Genomic_DNA"/>
</dbReference>
<evidence type="ECO:0000256" key="14">
    <source>
        <dbReference type="ARBA" id="ARBA00038036"/>
    </source>
</evidence>
<comment type="function">
    <text evidence="16">Catalyzes the phosphorylation of pantothenate (Pan), the first step in CoA biosynthesis.</text>
</comment>
<feature type="binding site" evidence="16">
    <location>
        <position position="129"/>
    </location>
    <ligand>
        <name>K(+)</name>
        <dbReference type="ChEBI" id="CHEBI:29103"/>
    </ligand>
</feature>
<evidence type="ECO:0000256" key="3">
    <source>
        <dbReference type="ARBA" id="ARBA00004496"/>
    </source>
</evidence>
<evidence type="ECO:0000256" key="9">
    <source>
        <dbReference type="ARBA" id="ARBA00022741"/>
    </source>
</evidence>
<keyword evidence="8 16" id="KW-0808">Transferase</keyword>
<comment type="cofactor">
    <cofactor evidence="2">
        <name>K(+)</name>
        <dbReference type="ChEBI" id="CHEBI:29103"/>
    </cofactor>
</comment>
<keyword evidence="12 16" id="KW-0630">Potassium</keyword>
<organism evidence="17 18">
    <name type="scientific">Candidatus Avoscillospira stercorigallinarum</name>
    <dbReference type="NCBI Taxonomy" id="2840708"/>
    <lineage>
        <taxon>Bacteria</taxon>
        <taxon>Bacillati</taxon>
        <taxon>Bacillota</taxon>
        <taxon>Clostridia</taxon>
        <taxon>Eubacteriales</taxon>
        <taxon>Oscillospiraceae</taxon>
        <taxon>Oscillospiraceae incertae sedis</taxon>
        <taxon>Candidatus Avoscillospira</taxon>
    </lineage>
</organism>
<dbReference type="GO" id="GO:0046872">
    <property type="term" value="F:metal ion binding"/>
    <property type="evidence" value="ECO:0007669"/>
    <property type="project" value="UniProtKB-KW"/>
</dbReference>
<evidence type="ECO:0000256" key="13">
    <source>
        <dbReference type="ARBA" id="ARBA00022993"/>
    </source>
</evidence>
<dbReference type="EC" id="2.7.1.33" evidence="6 16"/>
<dbReference type="InterPro" id="IPR043129">
    <property type="entry name" value="ATPase_NBD"/>
</dbReference>
<dbReference type="GO" id="GO:0004594">
    <property type="term" value="F:pantothenate kinase activity"/>
    <property type="evidence" value="ECO:0007669"/>
    <property type="project" value="UniProtKB-UniRule"/>
</dbReference>
<evidence type="ECO:0000313" key="18">
    <source>
        <dbReference type="Proteomes" id="UP000886874"/>
    </source>
</evidence>
<dbReference type="CDD" id="cd24015">
    <property type="entry name" value="ASKHA_NBD_PanK-III"/>
    <property type="match status" value="1"/>
</dbReference>
<dbReference type="SUPFAM" id="SSF53067">
    <property type="entry name" value="Actin-like ATPase domain"/>
    <property type="match status" value="2"/>
</dbReference>
<evidence type="ECO:0000256" key="12">
    <source>
        <dbReference type="ARBA" id="ARBA00022958"/>
    </source>
</evidence>
<feature type="binding site" evidence="16">
    <location>
        <position position="184"/>
    </location>
    <ligand>
        <name>substrate</name>
    </ligand>
</feature>
<evidence type="ECO:0000256" key="1">
    <source>
        <dbReference type="ARBA" id="ARBA00001206"/>
    </source>
</evidence>
<dbReference type="PANTHER" id="PTHR34265:SF1">
    <property type="entry name" value="TYPE III PANTOTHENATE KINASE"/>
    <property type="match status" value="1"/>
</dbReference>
<dbReference type="InterPro" id="IPR004619">
    <property type="entry name" value="Type_III_PanK"/>
</dbReference>
<evidence type="ECO:0000256" key="11">
    <source>
        <dbReference type="ARBA" id="ARBA00022840"/>
    </source>
</evidence>
<dbReference type="AlphaFoldDB" id="A0A9D0Z968"/>
<evidence type="ECO:0000256" key="10">
    <source>
        <dbReference type="ARBA" id="ARBA00022777"/>
    </source>
</evidence>
<evidence type="ECO:0000256" key="7">
    <source>
        <dbReference type="ARBA" id="ARBA00022490"/>
    </source>
</evidence>
<evidence type="ECO:0000256" key="6">
    <source>
        <dbReference type="ARBA" id="ARBA00012102"/>
    </source>
</evidence>
<accession>A0A9D0Z968</accession>
<dbReference type="Pfam" id="PF03309">
    <property type="entry name" value="Pan_kinase"/>
    <property type="match status" value="1"/>
</dbReference>
<protein>
    <recommendedName>
        <fullName evidence="15 16">Type III pantothenate kinase</fullName>
        <ecNumber evidence="6 16">2.7.1.33</ecNumber>
    </recommendedName>
    <alternativeName>
        <fullName evidence="16">PanK-III</fullName>
    </alternativeName>
    <alternativeName>
        <fullName evidence="16">Pantothenic acid kinase</fullName>
    </alternativeName>
</protein>
<evidence type="ECO:0000256" key="2">
    <source>
        <dbReference type="ARBA" id="ARBA00001958"/>
    </source>
</evidence>
<name>A0A9D0Z968_9FIRM</name>
<evidence type="ECO:0000256" key="16">
    <source>
        <dbReference type="HAMAP-Rule" id="MF_01274"/>
    </source>
</evidence>